<comment type="similarity">
    <text evidence="1">Belongs to the bacterial luciferase oxidoreductase family.</text>
</comment>
<evidence type="ECO:0000256" key="2">
    <source>
        <dbReference type="ARBA" id="ARBA00022630"/>
    </source>
</evidence>
<evidence type="ECO:0000256" key="3">
    <source>
        <dbReference type="ARBA" id="ARBA00023002"/>
    </source>
</evidence>
<comment type="caution">
    <text evidence="6">The sequence shown here is derived from an EMBL/GenBank/DDBJ whole genome shotgun (WGS) entry which is preliminary data.</text>
</comment>
<name>A0A916SIE0_9BURK</name>
<organism evidence="6 7">
    <name type="scientific">Polaromonas eurypsychrophila</name>
    <dbReference type="NCBI Taxonomy" id="1614635"/>
    <lineage>
        <taxon>Bacteria</taxon>
        <taxon>Pseudomonadati</taxon>
        <taxon>Pseudomonadota</taxon>
        <taxon>Betaproteobacteria</taxon>
        <taxon>Burkholderiales</taxon>
        <taxon>Comamonadaceae</taxon>
        <taxon>Polaromonas</taxon>
    </lineage>
</organism>
<reference evidence="6" key="2">
    <citation type="submission" date="2020-09" db="EMBL/GenBank/DDBJ databases">
        <authorList>
            <person name="Sun Q."/>
            <person name="Zhou Y."/>
        </authorList>
    </citation>
    <scope>NUCLEOTIDE SEQUENCE</scope>
    <source>
        <strain evidence="6">CGMCC 1.15322</strain>
    </source>
</reference>
<dbReference type="InterPro" id="IPR050766">
    <property type="entry name" value="Bact_Lucif_Oxidored"/>
</dbReference>
<dbReference type="GO" id="GO:0016705">
    <property type="term" value="F:oxidoreductase activity, acting on paired donors, with incorporation or reduction of molecular oxygen"/>
    <property type="evidence" value="ECO:0007669"/>
    <property type="project" value="InterPro"/>
</dbReference>
<dbReference type="RefSeq" id="WP_188708099.1">
    <property type="nucleotide sequence ID" value="NZ_BMIG01000005.1"/>
</dbReference>
<evidence type="ECO:0000259" key="5">
    <source>
        <dbReference type="Pfam" id="PF00296"/>
    </source>
</evidence>
<dbReference type="AlphaFoldDB" id="A0A916SIE0"/>
<keyword evidence="3" id="KW-0560">Oxidoreductase</keyword>
<dbReference type="Gene3D" id="3.20.20.30">
    <property type="entry name" value="Luciferase-like domain"/>
    <property type="match status" value="1"/>
</dbReference>
<gene>
    <name evidence="6" type="ORF">GCM10011496_18550</name>
</gene>
<feature type="domain" description="Luciferase-like" evidence="5">
    <location>
        <begin position="1"/>
        <end position="322"/>
    </location>
</feature>
<evidence type="ECO:0000313" key="6">
    <source>
        <dbReference type="EMBL" id="GGA97781.1"/>
    </source>
</evidence>
<keyword evidence="7" id="KW-1185">Reference proteome</keyword>
<evidence type="ECO:0000313" key="7">
    <source>
        <dbReference type="Proteomes" id="UP000620596"/>
    </source>
</evidence>
<sequence>MKLGMFMMPLHPPGRNVTHTLQEDREAIILADRLGYSEAYVGEHVTDAAETVTSSMIFLASLIAETRQIMLGTGTINVPNSHPAAIAAQAAMLDHLLQGRFIMGISPGGLMSDAEVFGNLGKNRTEMFVEGINAVLKIWESNPPYNIEGKYWNISVEKTMIPEIGQGFMMKPFQKPHPLIVGTAVAPFSQGVTEMAMRGWQPISANFLMPEWVKTHWPKYVEGRTAVGAVASPKEWRIAKSIFVADDEATARRYALQSDGPYHFYFKQLVRKLVGAGGRGNLFKTDPDMPNEAITPEYVTQRLVIAGTVDSVVEQLLAFREHVGDFGTLLYAGHDWADPVLAKRSMQLMAEQVMPKLNAAIGQEDKRHRELDAHAR</sequence>
<keyword evidence="2" id="KW-0285">Flavoprotein</keyword>
<dbReference type="Pfam" id="PF00296">
    <property type="entry name" value="Bac_luciferase"/>
    <property type="match status" value="1"/>
</dbReference>
<dbReference type="GO" id="GO:0005829">
    <property type="term" value="C:cytosol"/>
    <property type="evidence" value="ECO:0007669"/>
    <property type="project" value="TreeGrafter"/>
</dbReference>
<dbReference type="PANTHER" id="PTHR30137">
    <property type="entry name" value="LUCIFERASE-LIKE MONOOXYGENASE"/>
    <property type="match status" value="1"/>
</dbReference>
<dbReference type="Proteomes" id="UP000620596">
    <property type="component" value="Unassembled WGS sequence"/>
</dbReference>
<accession>A0A916SIE0</accession>
<dbReference type="GO" id="GO:0004497">
    <property type="term" value="F:monooxygenase activity"/>
    <property type="evidence" value="ECO:0007669"/>
    <property type="project" value="UniProtKB-KW"/>
</dbReference>
<protein>
    <submittedName>
        <fullName evidence="6">Monooxygenase</fullName>
    </submittedName>
</protein>
<dbReference type="InterPro" id="IPR036661">
    <property type="entry name" value="Luciferase-like_sf"/>
</dbReference>
<dbReference type="PANTHER" id="PTHR30137:SF16">
    <property type="entry name" value="BLL0895 PROTEIN"/>
    <property type="match status" value="1"/>
</dbReference>
<dbReference type="EMBL" id="BMIG01000005">
    <property type="protein sequence ID" value="GGA97781.1"/>
    <property type="molecule type" value="Genomic_DNA"/>
</dbReference>
<evidence type="ECO:0000256" key="1">
    <source>
        <dbReference type="ARBA" id="ARBA00010426"/>
    </source>
</evidence>
<reference evidence="6" key="1">
    <citation type="journal article" date="2014" name="Int. J. Syst. Evol. Microbiol.">
        <title>Complete genome sequence of Corynebacterium casei LMG S-19264T (=DSM 44701T), isolated from a smear-ripened cheese.</title>
        <authorList>
            <consortium name="US DOE Joint Genome Institute (JGI-PGF)"/>
            <person name="Walter F."/>
            <person name="Albersmeier A."/>
            <person name="Kalinowski J."/>
            <person name="Ruckert C."/>
        </authorList>
    </citation>
    <scope>NUCLEOTIDE SEQUENCE</scope>
    <source>
        <strain evidence="6">CGMCC 1.15322</strain>
    </source>
</reference>
<dbReference type="SUPFAM" id="SSF51679">
    <property type="entry name" value="Bacterial luciferase-like"/>
    <property type="match status" value="1"/>
</dbReference>
<keyword evidence="4 6" id="KW-0503">Monooxygenase</keyword>
<evidence type="ECO:0000256" key="4">
    <source>
        <dbReference type="ARBA" id="ARBA00023033"/>
    </source>
</evidence>
<dbReference type="InterPro" id="IPR011251">
    <property type="entry name" value="Luciferase-like_dom"/>
</dbReference>
<proteinExistence type="inferred from homology"/>